<keyword evidence="4" id="KW-0349">Heme</keyword>
<dbReference type="GO" id="GO:0020037">
    <property type="term" value="F:heme binding"/>
    <property type="evidence" value="ECO:0007669"/>
    <property type="project" value="InterPro"/>
</dbReference>
<dbReference type="GO" id="GO:0016705">
    <property type="term" value="F:oxidoreductase activity, acting on paired donors, with incorporation or reduction of molecular oxygen"/>
    <property type="evidence" value="ECO:0007669"/>
    <property type="project" value="InterPro"/>
</dbReference>
<dbReference type="Pfam" id="PF00067">
    <property type="entry name" value="p450"/>
    <property type="match status" value="1"/>
</dbReference>
<dbReference type="OrthoDB" id="5076166at2759"/>
<comment type="similarity">
    <text evidence="3">Belongs to the cytochrome P450 family.</text>
</comment>
<dbReference type="InterPro" id="IPR050121">
    <property type="entry name" value="Cytochrome_P450_monoxygenase"/>
</dbReference>
<protein>
    <recommendedName>
        <fullName evidence="11">Cytochrome P450</fullName>
    </recommendedName>
</protein>
<keyword evidence="8" id="KW-0503">Monooxygenase</keyword>
<dbReference type="InterPro" id="IPR001128">
    <property type="entry name" value="Cyt_P450"/>
</dbReference>
<organism evidence="9 10">
    <name type="scientific">Sphaerobolus stellatus (strain SS14)</name>
    <dbReference type="NCBI Taxonomy" id="990650"/>
    <lineage>
        <taxon>Eukaryota</taxon>
        <taxon>Fungi</taxon>
        <taxon>Dikarya</taxon>
        <taxon>Basidiomycota</taxon>
        <taxon>Agaricomycotina</taxon>
        <taxon>Agaricomycetes</taxon>
        <taxon>Phallomycetidae</taxon>
        <taxon>Geastrales</taxon>
        <taxon>Sphaerobolaceae</taxon>
        <taxon>Sphaerobolus</taxon>
    </lineage>
</organism>
<comment type="cofactor">
    <cofactor evidence="1">
        <name>heme</name>
        <dbReference type="ChEBI" id="CHEBI:30413"/>
    </cofactor>
</comment>
<dbReference type="GO" id="GO:0005506">
    <property type="term" value="F:iron ion binding"/>
    <property type="evidence" value="ECO:0007669"/>
    <property type="project" value="InterPro"/>
</dbReference>
<reference evidence="9 10" key="1">
    <citation type="submission" date="2014-06" db="EMBL/GenBank/DDBJ databases">
        <title>Evolutionary Origins and Diversification of the Mycorrhizal Mutualists.</title>
        <authorList>
            <consortium name="DOE Joint Genome Institute"/>
            <consortium name="Mycorrhizal Genomics Consortium"/>
            <person name="Kohler A."/>
            <person name="Kuo A."/>
            <person name="Nagy L.G."/>
            <person name="Floudas D."/>
            <person name="Copeland A."/>
            <person name="Barry K.W."/>
            <person name="Cichocki N."/>
            <person name="Veneault-Fourrey C."/>
            <person name="LaButti K."/>
            <person name="Lindquist E.A."/>
            <person name="Lipzen A."/>
            <person name="Lundell T."/>
            <person name="Morin E."/>
            <person name="Murat C."/>
            <person name="Riley R."/>
            <person name="Ohm R."/>
            <person name="Sun H."/>
            <person name="Tunlid A."/>
            <person name="Henrissat B."/>
            <person name="Grigoriev I.V."/>
            <person name="Hibbett D.S."/>
            <person name="Martin F."/>
        </authorList>
    </citation>
    <scope>NUCLEOTIDE SEQUENCE [LARGE SCALE GENOMIC DNA]</scope>
    <source>
        <strain evidence="9 10">SS14</strain>
    </source>
</reference>
<dbReference type="HOGENOM" id="CLU_129434_0_0_1"/>
<proteinExistence type="inferred from homology"/>
<evidence type="ECO:0008006" key="11">
    <source>
        <dbReference type="Google" id="ProtNLM"/>
    </source>
</evidence>
<keyword evidence="7" id="KW-0408">Iron</keyword>
<keyword evidence="10" id="KW-1185">Reference proteome</keyword>
<evidence type="ECO:0000256" key="1">
    <source>
        <dbReference type="ARBA" id="ARBA00001971"/>
    </source>
</evidence>
<keyword evidence="5" id="KW-0479">Metal-binding</keyword>
<name>A0A0C9UUZ3_SPHS4</name>
<evidence type="ECO:0000256" key="2">
    <source>
        <dbReference type="ARBA" id="ARBA00005179"/>
    </source>
</evidence>
<comment type="pathway">
    <text evidence="2">Secondary metabolite biosynthesis.</text>
</comment>
<dbReference type="InterPro" id="IPR036396">
    <property type="entry name" value="Cyt_P450_sf"/>
</dbReference>
<accession>A0A0C9UUZ3</accession>
<dbReference type="SUPFAM" id="SSF48264">
    <property type="entry name" value="Cytochrome P450"/>
    <property type="match status" value="1"/>
</dbReference>
<dbReference type="EMBL" id="KN837289">
    <property type="protein sequence ID" value="KIJ29141.1"/>
    <property type="molecule type" value="Genomic_DNA"/>
</dbReference>
<evidence type="ECO:0000256" key="7">
    <source>
        <dbReference type="ARBA" id="ARBA00023004"/>
    </source>
</evidence>
<dbReference type="Proteomes" id="UP000054279">
    <property type="component" value="Unassembled WGS sequence"/>
</dbReference>
<dbReference type="AlphaFoldDB" id="A0A0C9UUZ3"/>
<evidence type="ECO:0000256" key="8">
    <source>
        <dbReference type="ARBA" id="ARBA00023033"/>
    </source>
</evidence>
<sequence>KLIVSDPKALNYILFTASGRFPKLPQRRVVNKYMMGPGISSAQDSDHKRHRDLLNPPLSAAETREHVPVFRANARKLCDIWRGILQESEEKTPVDVAMWMTRATLDALGQAGFDYEFGALDNLDNELSKAYHNLM</sequence>
<evidence type="ECO:0000256" key="4">
    <source>
        <dbReference type="ARBA" id="ARBA00022617"/>
    </source>
</evidence>
<dbReference type="Gene3D" id="1.10.630.10">
    <property type="entry name" value="Cytochrome P450"/>
    <property type="match status" value="1"/>
</dbReference>
<keyword evidence="6" id="KW-0560">Oxidoreductase</keyword>
<evidence type="ECO:0000313" key="10">
    <source>
        <dbReference type="Proteomes" id="UP000054279"/>
    </source>
</evidence>
<evidence type="ECO:0000313" key="9">
    <source>
        <dbReference type="EMBL" id="KIJ29141.1"/>
    </source>
</evidence>
<feature type="non-terminal residue" evidence="9">
    <location>
        <position position="1"/>
    </location>
</feature>
<gene>
    <name evidence="9" type="ORF">M422DRAFT_188887</name>
</gene>
<dbReference type="GO" id="GO:0004497">
    <property type="term" value="F:monooxygenase activity"/>
    <property type="evidence" value="ECO:0007669"/>
    <property type="project" value="UniProtKB-KW"/>
</dbReference>
<dbReference type="PANTHER" id="PTHR24305:SF166">
    <property type="entry name" value="CYTOCHROME P450 12A4, MITOCHONDRIAL-RELATED"/>
    <property type="match status" value="1"/>
</dbReference>
<evidence type="ECO:0000256" key="5">
    <source>
        <dbReference type="ARBA" id="ARBA00022723"/>
    </source>
</evidence>
<evidence type="ECO:0000256" key="6">
    <source>
        <dbReference type="ARBA" id="ARBA00023002"/>
    </source>
</evidence>
<dbReference type="PANTHER" id="PTHR24305">
    <property type="entry name" value="CYTOCHROME P450"/>
    <property type="match status" value="1"/>
</dbReference>
<evidence type="ECO:0000256" key="3">
    <source>
        <dbReference type="ARBA" id="ARBA00010617"/>
    </source>
</evidence>